<protein>
    <submittedName>
        <fullName evidence="3">Murein DD-endopeptidase MepM/ murein hydrolase activator NlpD</fullName>
    </submittedName>
</protein>
<dbReference type="InterPro" id="IPR050570">
    <property type="entry name" value="Cell_wall_metabolism_enzyme"/>
</dbReference>
<dbReference type="RefSeq" id="WP_274455727.1">
    <property type="nucleotide sequence ID" value="NZ_CP067097.1"/>
</dbReference>
<gene>
    <name evidence="3" type="ORF">J2S03_000127</name>
</gene>
<keyword evidence="1" id="KW-1133">Transmembrane helix</keyword>
<dbReference type="EMBL" id="JAUSTP010000001">
    <property type="protein sequence ID" value="MDQ0188323.1"/>
    <property type="molecule type" value="Genomic_DNA"/>
</dbReference>
<accession>A0ABT9XDG0</accession>
<keyword evidence="1" id="KW-0472">Membrane</keyword>
<reference evidence="3 4" key="1">
    <citation type="submission" date="2023-07" db="EMBL/GenBank/DDBJ databases">
        <title>Genomic Encyclopedia of Type Strains, Phase IV (KMG-IV): sequencing the most valuable type-strain genomes for metagenomic binning, comparative biology and taxonomic classification.</title>
        <authorList>
            <person name="Goeker M."/>
        </authorList>
    </citation>
    <scope>NUCLEOTIDE SEQUENCE [LARGE SCALE GENOMIC DNA]</scope>
    <source>
        <strain evidence="3 4">DSM 4006</strain>
    </source>
</reference>
<evidence type="ECO:0000313" key="4">
    <source>
        <dbReference type="Proteomes" id="UP001232973"/>
    </source>
</evidence>
<sequence>MKQTETGTWRHLAGPRGYEADRCNSAQSAAIRRTARSAPPGSTWFYQALAAGVLVAAGVYAMHNQTPLAADVRGVYQTAFEQDDSATLWSTVSAFAASHHIQLPSFLPGTGATVMHVPLSGAITVTQDYQANEPEMVLTGTPGEHVLAAGSGTVTRVQTTKSGTFITIDHGSIGTSWYTGVANPTVHVNEYVSAGEVIGSLPTQTKHPQLQFALEKNNQFENPHDFIHFPAPAKTGNSQ</sequence>
<organism evidence="3 4">
    <name type="scientific">Alicyclobacillus cycloheptanicus</name>
    <dbReference type="NCBI Taxonomy" id="1457"/>
    <lineage>
        <taxon>Bacteria</taxon>
        <taxon>Bacillati</taxon>
        <taxon>Bacillota</taxon>
        <taxon>Bacilli</taxon>
        <taxon>Bacillales</taxon>
        <taxon>Alicyclobacillaceae</taxon>
        <taxon>Alicyclobacillus</taxon>
    </lineage>
</organism>
<dbReference type="SUPFAM" id="SSF51261">
    <property type="entry name" value="Duplicated hybrid motif"/>
    <property type="match status" value="1"/>
</dbReference>
<dbReference type="PANTHER" id="PTHR21666:SF270">
    <property type="entry name" value="MUREIN HYDROLASE ACTIVATOR ENVC"/>
    <property type="match status" value="1"/>
</dbReference>
<keyword evidence="1" id="KW-0812">Transmembrane</keyword>
<feature type="transmembrane region" description="Helical" evidence="1">
    <location>
        <begin position="44"/>
        <end position="63"/>
    </location>
</feature>
<keyword evidence="4" id="KW-1185">Reference proteome</keyword>
<name>A0ABT9XDG0_9BACL</name>
<dbReference type="Gene3D" id="2.70.70.10">
    <property type="entry name" value="Glucose Permease (Domain IIA)"/>
    <property type="match status" value="1"/>
</dbReference>
<evidence type="ECO:0000313" key="3">
    <source>
        <dbReference type="EMBL" id="MDQ0188323.1"/>
    </source>
</evidence>
<dbReference type="Pfam" id="PF01551">
    <property type="entry name" value="Peptidase_M23"/>
    <property type="match status" value="1"/>
</dbReference>
<dbReference type="InterPro" id="IPR011055">
    <property type="entry name" value="Dup_hybrid_motif"/>
</dbReference>
<dbReference type="InterPro" id="IPR016047">
    <property type="entry name" value="M23ase_b-sheet_dom"/>
</dbReference>
<dbReference type="PANTHER" id="PTHR21666">
    <property type="entry name" value="PEPTIDASE-RELATED"/>
    <property type="match status" value="1"/>
</dbReference>
<feature type="domain" description="M23ase beta-sheet core" evidence="2">
    <location>
        <begin position="140"/>
        <end position="223"/>
    </location>
</feature>
<comment type="caution">
    <text evidence="3">The sequence shown here is derived from an EMBL/GenBank/DDBJ whole genome shotgun (WGS) entry which is preliminary data.</text>
</comment>
<dbReference type="Proteomes" id="UP001232973">
    <property type="component" value="Unassembled WGS sequence"/>
</dbReference>
<evidence type="ECO:0000256" key="1">
    <source>
        <dbReference type="SAM" id="Phobius"/>
    </source>
</evidence>
<dbReference type="CDD" id="cd12797">
    <property type="entry name" value="M23_peptidase"/>
    <property type="match status" value="1"/>
</dbReference>
<dbReference type="GO" id="GO:0016787">
    <property type="term" value="F:hydrolase activity"/>
    <property type="evidence" value="ECO:0007669"/>
    <property type="project" value="UniProtKB-KW"/>
</dbReference>
<proteinExistence type="predicted"/>
<keyword evidence="3" id="KW-0378">Hydrolase</keyword>
<evidence type="ECO:0000259" key="2">
    <source>
        <dbReference type="Pfam" id="PF01551"/>
    </source>
</evidence>